<feature type="binding site" evidence="8">
    <location>
        <begin position="100"/>
        <end position="106"/>
    </location>
    <ligand>
        <name>4-CDP-2-C-methyl-D-erythritol 2-phosphate</name>
        <dbReference type="ChEBI" id="CHEBI:57919"/>
    </ligand>
</feature>
<keyword evidence="6 8" id="KW-0414">Isoprene biosynthesis</keyword>
<dbReference type="GO" id="GO:0008685">
    <property type="term" value="F:2-C-methyl-D-erythritol 2,4-cyclodiphosphate synthase activity"/>
    <property type="evidence" value="ECO:0007669"/>
    <property type="project" value="UniProtKB-UniRule"/>
</dbReference>
<comment type="cofactor">
    <cofactor evidence="8">
        <name>a divalent metal cation</name>
        <dbReference type="ChEBI" id="CHEBI:60240"/>
    </cofactor>
    <text evidence="8">Binds 1 divalent metal cation per subunit.</text>
</comment>
<feature type="binding site" evidence="8">
    <location>
        <begin position="132"/>
        <end position="135"/>
    </location>
    <ligand>
        <name>4-CDP-2-C-methyl-D-erythritol 2-phosphate</name>
        <dbReference type="ChEBI" id="CHEBI:57919"/>
    </ligand>
</feature>
<dbReference type="GO" id="GO:0019288">
    <property type="term" value="P:isopentenyl diphosphate biosynthetic process, methylerythritol 4-phosphate pathway"/>
    <property type="evidence" value="ECO:0007669"/>
    <property type="project" value="UniProtKB-UniRule"/>
</dbReference>
<feature type="domain" description="2-C-methyl-D-erythritol 2,4-cyclodiphosphate synthase" evidence="10">
    <location>
        <begin position="1"/>
        <end position="154"/>
    </location>
</feature>
<feature type="site" description="Transition state stabilizer" evidence="8">
    <location>
        <position position="34"/>
    </location>
</feature>
<comment type="similarity">
    <text evidence="3 8 9">Belongs to the IspF family.</text>
</comment>
<dbReference type="GO" id="GO:0046872">
    <property type="term" value="F:metal ion binding"/>
    <property type="evidence" value="ECO:0007669"/>
    <property type="project" value="UniProtKB-KW"/>
</dbReference>
<feature type="binding site" evidence="8">
    <location>
        <begin position="8"/>
        <end position="10"/>
    </location>
    <ligand>
        <name>4-CDP-2-C-methyl-D-erythritol 2-phosphate</name>
        <dbReference type="ChEBI" id="CHEBI:57919"/>
    </ligand>
</feature>
<feature type="binding site" evidence="8">
    <location>
        <position position="8"/>
    </location>
    <ligand>
        <name>a divalent metal cation</name>
        <dbReference type="ChEBI" id="CHEBI:60240"/>
    </ligand>
</feature>
<comment type="pathway">
    <text evidence="2 8">Isoprenoid biosynthesis; isopentenyl diphosphate biosynthesis via DXP pathway; isopentenyl diphosphate from 1-deoxy-D-xylulose 5-phosphate: step 4/6.</text>
</comment>
<evidence type="ECO:0000256" key="4">
    <source>
        <dbReference type="ARBA" id="ARBA00012579"/>
    </source>
</evidence>
<evidence type="ECO:0000313" key="12">
    <source>
        <dbReference type="Proteomes" id="UP000243819"/>
    </source>
</evidence>
<feature type="binding site" evidence="8">
    <location>
        <begin position="34"/>
        <end position="35"/>
    </location>
    <ligand>
        <name>4-CDP-2-C-methyl-D-erythritol 2-phosphate</name>
        <dbReference type="ChEBI" id="CHEBI:57919"/>
    </ligand>
</feature>
<evidence type="ECO:0000256" key="3">
    <source>
        <dbReference type="ARBA" id="ARBA00008480"/>
    </source>
</evidence>
<dbReference type="RefSeq" id="WP_091350994.1">
    <property type="nucleotide sequence ID" value="NZ_FOIF01000032.1"/>
</dbReference>
<dbReference type="PROSITE" id="PS01350">
    <property type="entry name" value="ISPF"/>
    <property type="match status" value="1"/>
</dbReference>
<evidence type="ECO:0000313" key="11">
    <source>
        <dbReference type="EMBL" id="SET01954.1"/>
    </source>
</evidence>
<evidence type="ECO:0000256" key="9">
    <source>
        <dbReference type="RuleBase" id="RU004395"/>
    </source>
</evidence>
<reference evidence="12" key="1">
    <citation type="submission" date="2016-10" db="EMBL/GenBank/DDBJ databases">
        <authorList>
            <person name="Varghese N."/>
            <person name="Submissions S."/>
        </authorList>
    </citation>
    <scope>NUCLEOTIDE SEQUENCE [LARGE SCALE GENOMIC DNA]</scope>
    <source>
        <strain evidence="12">DSM 13577</strain>
    </source>
</reference>
<dbReference type="InterPro" id="IPR020555">
    <property type="entry name" value="MECDP_synthase_CS"/>
</dbReference>
<organism evidence="11 12">
    <name type="scientific">Anaerobranca gottschalkii DSM 13577</name>
    <dbReference type="NCBI Taxonomy" id="1120990"/>
    <lineage>
        <taxon>Bacteria</taxon>
        <taxon>Bacillati</taxon>
        <taxon>Bacillota</taxon>
        <taxon>Clostridia</taxon>
        <taxon>Eubacteriales</taxon>
        <taxon>Proteinivoracaceae</taxon>
        <taxon>Anaerobranca</taxon>
    </lineage>
</organism>
<feature type="binding site" evidence="8">
    <location>
        <position position="42"/>
    </location>
    <ligand>
        <name>a divalent metal cation</name>
        <dbReference type="ChEBI" id="CHEBI:60240"/>
    </ligand>
</feature>
<evidence type="ECO:0000256" key="7">
    <source>
        <dbReference type="ARBA" id="ARBA00023239"/>
    </source>
</evidence>
<dbReference type="EMBL" id="FOIF01000032">
    <property type="protein sequence ID" value="SET01954.1"/>
    <property type="molecule type" value="Genomic_DNA"/>
</dbReference>
<dbReference type="PANTHER" id="PTHR43181">
    <property type="entry name" value="2-C-METHYL-D-ERYTHRITOL 2,4-CYCLODIPHOSPHATE SYNTHASE, CHLOROPLASTIC"/>
    <property type="match status" value="1"/>
</dbReference>
<dbReference type="EC" id="4.6.1.12" evidence="4 8"/>
<evidence type="ECO:0000256" key="6">
    <source>
        <dbReference type="ARBA" id="ARBA00023229"/>
    </source>
</evidence>
<dbReference type="PANTHER" id="PTHR43181:SF1">
    <property type="entry name" value="2-C-METHYL-D-ERYTHRITOL 2,4-CYCLODIPHOSPHATE SYNTHASE, CHLOROPLASTIC"/>
    <property type="match status" value="1"/>
</dbReference>
<feature type="binding site" evidence="8">
    <location>
        <begin position="56"/>
        <end position="58"/>
    </location>
    <ligand>
        <name>4-CDP-2-C-methyl-D-erythritol 2-phosphate</name>
        <dbReference type="ChEBI" id="CHEBI:57919"/>
    </ligand>
</feature>
<dbReference type="SUPFAM" id="SSF69765">
    <property type="entry name" value="IpsF-like"/>
    <property type="match status" value="1"/>
</dbReference>
<keyword evidence="5 8" id="KW-0479">Metal-binding</keyword>
<dbReference type="CDD" id="cd00554">
    <property type="entry name" value="MECDP_synthase"/>
    <property type="match status" value="1"/>
</dbReference>
<dbReference type="OrthoDB" id="9804336at2"/>
<dbReference type="UniPathway" id="UPA00056">
    <property type="reaction ID" value="UER00095"/>
</dbReference>
<dbReference type="Pfam" id="PF02542">
    <property type="entry name" value="YgbB"/>
    <property type="match status" value="1"/>
</dbReference>
<comment type="function">
    <text evidence="8">Involved in the biosynthesis of isopentenyl diphosphate (IPP) and dimethylallyl diphosphate (DMAPP), two major building blocks of isoprenoid compounds. Catalyzes the conversion of 4-diphosphocytidyl-2-C-methyl-D-erythritol 2-phosphate (CDP-ME2P) to 2-C-methyl-D-erythritol 2,4-cyclodiphosphate (ME-CPP) with a corresponding release of cytidine 5-monophosphate (CMP).</text>
</comment>
<dbReference type="Gene3D" id="3.30.1330.50">
    <property type="entry name" value="2-C-methyl-D-erythritol 2,4-cyclodiphosphate synthase"/>
    <property type="match status" value="1"/>
</dbReference>
<comment type="caution">
    <text evidence="8">Lacks conserved residue(s) required for the propagation of feature annotation.</text>
</comment>
<evidence type="ECO:0000256" key="5">
    <source>
        <dbReference type="ARBA" id="ARBA00022723"/>
    </source>
</evidence>
<feature type="binding site" evidence="8">
    <location>
        <position position="142"/>
    </location>
    <ligand>
        <name>4-CDP-2-C-methyl-D-erythritol 2-phosphate</name>
        <dbReference type="ChEBI" id="CHEBI:57919"/>
    </ligand>
</feature>
<dbReference type="STRING" id="1120990.SAMN03080614_103215"/>
<name>A0A1I0B510_9FIRM</name>
<dbReference type="InterPro" id="IPR003526">
    <property type="entry name" value="MECDP_synthase"/>
</dbReference>
<gene>
    <name evidence="8" type="primary">ispF</name>
    <name evidence="11" type="ORF">SAMN03080614_103215</name>
</gene>
<dbReference type="AlphaFoldDB" id="A0A1I0B510"/>
<feature type="binding site" evidence="8">
    <location>
        <position position="10"/>
    </location>
    <ligand>
        <name>a divalent metal cation</name>
        <dbReference type="ChEBI" id="CHEBI:60240"/>
    </ligand>
</feature>
<keyword evidence="7 8" id="KW-0456">Lyase</keyword>
<dbReference type="HAMAP" id="MF_00107">
    <property type="entry name" value="IspF"/>
    <property type="match status" value="1"/>
</dbReference>
<dbReference type="GO" id="GO:0016114">
    <property type="term" value="P:terpenoid biosynthetic process"/>
    <property type="evidence" value="ECO:0007669"/>
    <property type="project" value="InterPro"/>
</dbReference>
<keyword evidence="12" id="KW-1185">Reference proteome</keyword>
<feature type="binding site" evidence="8">
    <location>
        <position position="139"/>
    </location>
    <ligand>
        <name>4-CDP-2-C-methyl-D-erythritol 2-phosphate</name>
        <dbReference type="ChEBI" id="CHEBI:57919"/>
    </ligand>
</feature>
<dbReference type="FunFam" id="3.30.1330.50:FF:000001">
    <property type="entry name" value="2-C-methyl-D-erythritol 2,4-cyclodiphosphate synthase"/>
    <property type="match status" value="1"/>
</dbReference>
<dbReference type="Proteomes" id="UP000243819">
    <property type="component" value="Unassembled WGS sequence"/>
</dbReference>
<comment type="catalytic activity">
    <reaction evidence="1 8 9">
        <text>4-CDP-2-C-methyl-D-erythritol 2-phosphate = 2-C-methyl-D-erythritol 2,4-cyclic diphosphate + CMP</text>
        <dbReference type="Rhea" id="RHEA:23864"/>
        <dbReference type="ChEBI" id="CHEBI:57919"/>
        <dbReference type="ChEBI" id="CHEBI:58483"/>
        <dbReference type="ChEBI" id="CHEBI:60377"/>
        <dbReference type="EC" id="4.6.1.12"/>
    </reaction>
</comment>
<comment type="subunit">
    <text evidence="8">Homotrimer.</text>
</comment>
<accession>A0A1I0B510</accession>
<evidence type="ECO:0000256" key="8">
    <source>
        <dbReference type="HAMAP-Rule" id="MF_00107"/>
    </source>
</evidence>
<feature type="site" description="Transition state stabilizer" evidence="8">
    <location>
        <position position="133"/>
    </location>
</feature>
<dbReference type="InterPro" id="IPR036571">
    <property type="entry name" value="MECDP_synthase_sf"/>
</dbReference>
<sequence>MKVGLGFDVHKLVDNRKLIIGGVEIPYNKGLEGHSDADVLVHAIMDSLLGPANLGDIGKIFPDTSEEFKGISSLILLEKVKFLLEEKGYSIINIDCVIMAQKPKMAPYITKMQQKIASILKIDEEAITIKATTTEKLGFVGREEGIAAQAVSLIKLKKNKNMV</sequence>
<proteinExistence type="inferred from homology"/>
<evidence type="ECO:0000256" key="1">
    <source>
        <dbReference type="ARBA" id="ARBA00000200"/>
    </source>
</evidence>
<evidence type="ECO:0000259" key="10">
    <source>
        <dbReference type="Pfam" id="PF02542"/>
    </source>
</evidence>
<dbReference type="NCBIfam" id="TIGR00151">
    <property type="entry name" value="ispF"/>
    <property type="match status" value="1"/>
</dbReference>
<evidence type="ECO:0000256" key="2">
    <source>
        <dbReference type="ARBA" id="ARBA00004709"/>
    </source>
</evidence>
<protein>
    <recommendedName>
        <fullName evidence="4 8">2-C-methyl-D-erythritol 2,4-cyclodiphosphate synthase</fullName>
        <shortName evidence="8">MECDP-synthase</shortName>
        <shortName evidence="8">MECPP-synthase</shortName>
        <shortName evidence="8">MECPS</shortName>
        <ecNumber evidence="4 8">4.6.1.12</ecNumber>
    </recommendedName>
</protein>